<keyword evidence="3" id="KW-1185">Reference proteome</keyword>
<organism evidence="2 3">
    <name type="scientific">Pieris brassicae</name>
    <name type="common">White butterfly</name>
    <name type="synonym">Large white butterfly</name>
    <dbReference type="NCBI Taxonomy" id="7116"/>
    <lineage>
        <taxon>Eukaryota</taxon>
        <taxon>Metazoa</taxon>
        <taxon>Ecdysozoa</taxon>
        <taxon>Arthropoda</taxon>
        <taxon>Hexapoda</taxon>
        <taxon>Insecta</taxon>
        <taxon>Pterygota</taxon>
        <taxon>Neoptera</taxon>
        <taxon>Endopterygota</taxon>
        <taxon>Lepidoptera</taxon>
        <taxon>Glossata</taxon>
        <taxon>Ditrysia</taxon>
        <taxon>Papilionoidea</taxon>
        <taxon>Pieridae</taxon>
        <taxon>Pierinae</taxon>
        <taxon>Pieris</taxon>
    </lineage>
</organism>
<sequence length="120" mass="13451">MTSMEQSIKTQKEAISKLENKNYDLLNKNLELRVCAVEQRLGSLEQEKMGDTLEVAGLPDTTPGQMKNVLDVITGKLEVDNIKSTQWSKGPKERLGVLLIKLNSRTVQQQWIATPVKLSV</sequence>
<evidence type="ECO:0000313" key="2">
    <source>
        <dbReference type="EMBL" id="CAH4035712.1"/>
    </source>
</evidence>
<dbReference type="Proteomes" id="UP001152562">
    <property type="component" value="Unassembled WGS sequence"/>
</dbReference>
<dbReference type="AlphaFoldDB" id="A0A9P0TR60"/>
<reference evidence="2" key="1">
    <citation type="submission" date="2022-05" db="EMBL/GenBank/DDBJ databases">
        <authorList>
            <person name="Okamura Y."/>
        </authorList>
    </citation>
    <scope>NUCLEOTIDE SEQUENCE</scope>
</reference>
<evidence type="ECO:0000313" key="3">
    <source>
        <dbReference type="Proteomes" id="UP001152562"/>
    </source>
</evidence>
<proteinExistence type="predicted"/>
<keyword evidence="1" id="KW-0175">Coiled coil</keyword>
<feature type="coiled-coil region" evidence="1">
    <location>
        <begin position="1"/>
        <end position="28"/>
    </location>
</feature>
<comment type="caution">
    <text evidence="2">The sequence shown here is derived from an EMBL/GenBank/DDBJ whole genome shotgun (WGS) entry which is preliminary data.</text>
</comment>
<dbReference type="EMBL" id="CALOZG010000042">
    <property type="protein sequence ID" value="CAH4035712.1"/>
    <property type="molecule type" value="Genomic_DNA"/>
</dbReference>
<protein>
    <submittedName>
        <fullName evidence="2">Uncharacterized protein</fullName>
    </submittedName>
</protein>
<gene>
    <name evidence="2" type="ORF">PIBRA_LOCUS11748</name>
</gene>
<evidence type="ECO:0000256" key="1">
    <source>
        <dbReference type="SAM" id="Coils"/>
    </source>
</evidence>
<accession>A0A9P0TR60</accession>
<name>A0A9P0TR60_PIEBR</name>